<keyword evidence="6 7" id="KW-0472">Membrane</keyword>
<dbReference type="InterPro" id="IPR007353">
    <property type="entry name" value="DUF421"/>
</dbReference>
<dbReference type="STRING" id="1371.GCA_900166605_02580"/>
<sequence length="227" mass="26010">MFMSIIISLGIGIVGVIIITRMLGKKQLAQVTPLDFVYVLILGGIVEEGLYSTQTQWYHIVFTFVVWGLLIYILETLAQKYDAFRWFIKGGNAVLVQDGKVHYKNLKKNKLELEQLRTLLRMQGIFSLREVEYAVLETSGTVSVLEKAEEEPLSKGDYFERVSRNEPTFLIVENGAIHQSNLTASGLEPTRLNEELQRRGHQLNDLYLVEWSNKDGFFIQTKQEASY</sequence>
<evidence type="ECO:0000259" key="8">
    <source>
        <dbReference type="Pfam" id="PF04239"/>
    </source>
</evidence>
<comment type="similarity">
    <text evidence="2">Belongs to the UPF0702 family.</text>
</comment>
<dbReference type="PANTHER" id="PTHR34582">
    <property type="entry name" value="UPF0702 TRANSMEMBRANE PROTEIN YCAP"/>
    <property type="match status" value="1"/>
</dbReference>
<evidence type="ECO:0000256" key="2">
    <source>
        <dbReference type="ARBA" id="ARBA00006448"/>
    </source>
</evidence>
<feature type="domain" description="YetF-like N-terminal transmembrane" evidence="9">
    <location>
        <begin position="3"/>
        <end position="76"/>
    </location>
</feature>
<dbReference type="RefSeq" id="WP_094908319.1">
    <property type="nucleotide sequence ID" value="NZ_BJUN01000005.1"/>
</dbReference>
<evidence type="ECO:0000256" key="4">
    <source>
        <dbReference type="ARBA" id="ARBA00022692"/>
    </source>
</evidence>
<comment type="caution">
    <text evidence="10">The sequence shown here is derived from an EMBL/GenBank/DDBJ whole genome shotgun (WGS) entry which is preliminary data.</text>
</comment>
<evidence type="ECO:0000256" key="1">
    <source>
        <dbReference type="ARBA" id="ARBA00004651"/>
    </source>
</evidence>
<proteinExistence type="inferred from homology"/>
<evidence type="ECO:0000313" key="11">
    <source>
        <dbReference type="Proteomes" id="UP000321051"/>
    </source>
</evidence>
<feature type="domain" description="YetF C-terminal" evidence="8">
    <location>
        <begin position="79"/>
        <end position="212"/>
    </location>
</feature>
<feature type="transmembrane region" description="Helical" evidence="7">
    <location>
        <begin position="57"/>
        <end position="78"/>
    </location>
</feature>
<feature type="transmembrane region" description="Helical" evidence="7">
    <location>
        <begin position="31"/>
        <end position="51"/>
    </location>
</feature>
<dbReference type="GO" id="GO:0005886">
    <property type="term" value="C:plasma membrane"/>
    <property type="evidence" value="ECO:0007669"/>
    <property type="project" value="UniProtKB-SubCell"/>
</dbReference>
<dbReference type="InterPro" id="IPR023090">
    <property type="entry name" value="UPF0702_alpha/beta_dom_sf"/>
</dbReference>
<dbReference type="InterPro" id="IPR048454">
    <property type="entry name" value="YetF_N"/>
</dbReference>
<accession>A0A510Y4A8</accession>
<keyword evidence="11" id="KW-1185">Reference proteome</keyword>
<evidence type="ECO:0000256" key="6">
    <source>
        <dbReference type="ARBA" id="ARBA00023136"/>
    </source>
</evidence>
<comment type="subcellular location">
    <subcellularLocation>
        <location evidence="1">Cell membrane</location>
        <topology evidence="1">Multi-pass membrane protein</topology>
    </subcellularLocation>
</comment>
<protein>
    <submittedName>
        <fullName evidence="10">DUF421 domain-containing protein</fullName>
    </submittedName>
</protein>
<dbReference type="Pfam" id="PF04239">
    <property type="entry name" value="DUF421"/>
    <property type="match status" value="1"/>
</dbReference>
<evidence type="ECO:0000256" key="7">
    <source>
        <dbReference type="SAM" id="Phobius"/>
    </source>
</evidence>
<keyword evidence="4 7" id="KW-0812">Transmembrane</keyword>
<evidence type="ECO:0000313" key="10">
    <source>
        <dbReference type="EMBL" id="GEK58170.1"/>
    </source>
</evidence>
<evidence type="ECO:0000256" key="3">
    <source>
        <dbReference type="ARBA" id="ARBA00022475"/>
    </source>
</evidence>
<dbReference type="AlphaFoldDB" id="A0A510Y4A8"/>
<dbReference type="Proteomes" id="UP000321051">
    <property type="component" value="Unassembled WGS sequence"/>
</dbReference>
<dbReference type="Gene3D" id="3.30.240.20">
    <property type="entry name" value="bsu07140 like domains"/>
    <property type="match status" value="2"/>
</dbReference>
<name>A0A510Y4A8_MARHA</name>
<dbReference type="OrthoDB" id="1076133at2"/>
<dbReference type="EMBL" id="BJUN01000005">
    <property type="protein sequence ID" value="GEK58170.1"/>
    <property type="molecule type" value="Genomic_DNA"/>
</dbReference>
<evidence type="ECO:0000259" key="9">
    <source>
        <dbReference type="Pfam" id="PF20730"/>
    </source>
</evidence>
<organism evidence="10 11">
    <name type="scientific">Marinococcus halophilus</name>
    <dbReference type="NCBI Taxonomy" id="1371"/>
    <lineage>
        <taxon>Bacteria</taxon>
        <taxon>Bacillati</taxon>
        <taxon>Bacillota</taxon>
        <taxon>Bacilli</taxon>
        <taxon>Bacillales</taxon>
        <taxon>Bacillaceae</taxon>
        <taxon>Marinococcus</taxon>
    </lineage>
</organism>
<dbReference type="PANTHER" id="PTHR34582:SF5">
    <property type="entry name" value="UPF0702 TRANSMEMBRANE PROTEIN YETF"/>
    <property type="match status" value="1"/>
</dbReference>
<gene>
    <name evidence="10" type="ORF">MHA01_10750</name>
</gene>
<dbReference type="Pfam" id="PF20730">
    <property type="entry name" value="YetF_N"/>
    <property type="match status" value="1"/>
</dbReference>
<keyword evidence="5 7" id="KW-1133">Transmembrane helix</keyword>
<keyword evidence="3" id="KW-1003">Cell membrane</keyword>
<reference evidence="10 11" key="1">
    <citation type="submission" date="2019-07" db="EMBL/GenBank/DDBJ databases">
        <title>Whole genome shotgun sequence of Marinococcus halophilus NBRC 102359.</title>
        <authorList>
            <person name="Hosoyama A."/>
            <person name="Uohara A."/>
            <person name="Ohji S."/>
            <person name="Ichikawa N."/>
        </authorList>
    </citation>
    <scope>NUCLEOTIDE SEQUENCE [LARGE SCALE GENOMIC DNA]</scope>
    <source>
        <strain evidence="10 11">NBRC 102359</strain>
    </source>
</reference>
<feature type="transmembrane region" description="Helical" evidence="7">
    <location>
        <begin position="6"/>
        <end position="24"/>
    </location>
</feature>
<evidence type="ECO:0000256" key="5">
    <source>
        <dbReference type="ARBA" id="ARBA00022989"/>
    </source>
</evidence>